<dbReference type="OrthoDB" id="2974133at2"/>
<comment type="caution">
    <text evidence="3">The sequence shown here is derived from an EMBL/GenBank/DDBJ whole genome shotgun (WGS) entry which is preliminary data.</text>
</comment>
<dbReference type="AlphaFoldDB" id="A0A5C6U7R2"/>
<dbReference type="SUPFAM" id="SSF81324">
    <property type="entry name" value="Voltage-gated potassium channels"/>
    <property type="match status" value="1"/>
</dbReference>
<accession>A0A5C6U7R2</accession>
<sequence>MFAELSIATVMVLLTVVIHGAGLFGLSRVLRLEAREEAAAHIHPMSPRGMAMTLLLVFGLIALHGVEIWAYALLYLAIDALDLLREAVYFSTITYATIGYDDHSIAPGWKLIAAIEGVNGVILLGWSTAFFVRVVARMGRD</sequence>
<keyword evidence="1" id="KW-0812">Transmembrane</keyword>
<gene>
    <name evidence="3" type="ORF">FSZ31_10525</name>
</gene>
<dbReference type="EMBL" id="VOPY01000003">
    <property type="protein sequence ID" value="TXC68131.1"/>
    <property type="molecule type" value="Genomic_DNA"/>
</dbReference>
<reference evidence="3 4" key="1">
    <citation type="submission" date="2019-08" db="EMBL/GenBank/DDBJ databases">
        <title>Sphingorhabdus soil sp. nov., isolated from arctic soil.</title>
        <authorList>
            <person name="Liu Y."/>
        </authorList>
    </citation>
    <scope>NUCLEOTIDE SEQUENCE [LARGE SCALE GENOMIC DNA]</scope>
    <source>
        <strain evidence="3 4">D-2Q-5-6</strain>
    </source>
</reference>
<evidence type="ECO:0000313" key="4">
    <source>
        <dbReference type="Proteomes" id="UP000321129"/>
    </source>
</evidence>
<dbReference type="Gene3D" id="1.10.287.70">
    <property type="match status" value="1"/>
</dbReference>
<feature type="transmembrane region" description="Helical" evidence="1">
    <location>
        <begin position="111"/>
        <end position="136"/>
    </location>
</feature>
<keyword evidence="3" id="KW-0406">Ion transport</keyword>
<dbReference type="Pfam" id="PF07885">
    <property type="entry name" value="Ion_trans_2"/>
    <property type="match status" value="1"/>
</dbReference>
<protein>
    <submittedName>
        <fullName evidence="3">Two pore domain potassium channel family protein</fullName>
    </submittedName>
</protein>
<dbReference type="GO" id="GO:0034220">
    <property type="term" value="P:monoatomic ion transmembrane transport"/>
    <property type="evidence" value="ECO:0007669"/>
    <property type="project" value="UniProtKB-KW"/>
</dbReference>
<organism evidence="3 4">
    <name type="scientific">Flavisphingopyxis soli</name>
    <dbReference type="NCBI Taxonomy" id="2601267"/>
    <lineage>
        <taxon>Bacteria</taxon>
        <taxon>Pseudomonadati</taxon>
        <taxon>Pseudomonadota</taxon>
        <taxon>Alphaproteobacteria</taxon>
        <taxon>Sphingomonadales</taxon>
        <taxon>Sphingopyxidaceae</taxon>
        <taxon>Flavisphingopyxis</taxon>
    </lineage>
</organism>
<proteinExistence type="predicted"/>
<evidence type="ECO:0000259" key="2">
    <source>
        <dbReference type="Pfam" id="PF07885"/>
    </source>
</evidence>
<keyword evidence="1" id="KW-1133">Transmembrane helix</keyword>
<evidence type="ECO:0000313" key="3">
    <source>
        <dbReference type="EMBL" id="TXC68131.1"/>
    </source>
</evidence>
<feature type="transmembrane region" description="Helical" evidence="1">
    <location>
        <begin position="51"/>
        <end position="78"/>
    </location>
</feature>
<evidence type="ECO:0000256" key="1">
    <source>
        <dbReference type="SAM" id="Phobius"/>
    </source>
</evidence>
<dbReference type="RefSeq" id="WP_147123351.1">
    <property type="nucleotide sequence ID" value="NZ_VOPY01000003.1"/>
</dbReference>
<name>A0A5C6U7R2_9SPHN</name>
<dbReference type="Proteomes" id="UP000321129">
    <property type="component" value="Unassembled WGS sequence"/>
</dbReference>
<feature type="transmembrane region" description="Helical" evidence="1">
    <location>
        <begin position="6"/>
        <end position="30"/>
    </location>
</feature>
<feature type="domain" description="Potassium channel" evidence="2">
    <location>
        <begin position="82"/>
        <end position="135"/>
    </location>
</feature>
<keyword evidence="4" id="KW-1185">Reference proteome</keyword>
<dbReference type="InterPro" id="IPR013099">
    <property type="entry name" value="K_chnl_dom"/>
</dbReference>
<keyword evidence="3" id="KW-0407">Ion channel</keyword>
<keyword evidence="1" id="KW-0472">Membrane</keyword>
<keyword evidence="3" id="KW-0813">Transport</keyword>